<dbReference type="Pfam" id="PF05649">
    <property type="entry name" value="Peptidase_M13_N"/>
    <property type="match status" value="1"/>
</dbReference>
<dbReference type="Gene3D" id="1.10.1380.10">
    <property type="entry name" value="Neutral endopeptidase , domain2"/>
    <property type="match status" value="1"/>
</dbReference>
<dbReference type="InterPro" id="IPR042089">
    <property type="entry name" value="Peptidase_M13_dom_2"/>
</dbReference>
<dbReference type="InterPro" id="IPR000718">
    <property type="entry name" value="Peptidase_M13"/>
</dbReference>
<evidence type="ECO:0000313" key="3">
    <source>
        <dbReference type="EMBL" id="JAW01320.1"/>
    </source>
</evidence>
<dbReference type="InterPro" id="IPR008753">
    <property type="entry name" value="Peptidase_M13_N"/>
</dbReference>
<organism evidence="3">
    <name type="scientific">Ornithodoros moubata</name>
    <name type="common">Soft tick</name>
    <name type="synonym">Argasid tick</name>
    <dbReference type="NCBI Taxonomy" id="6938"/>
    <lineage>
        <taxon>Eukaryota</taxon>
        <taxon>Metazoa</taxon>
        <taxon>Ecdysozoa</taxon>
        <taxon>Arthropoda</taxon>
        <taxon>Chelicerata</taxon>
        <taxon>Arachnida</taxon>
        <taxon>Acari</taxon>
        <taxon>Parasitiformes</taxon>
        <taxon>Ixodida</taxon>
        <taxon>Ixodoidea</taxon>
        <taxon>Argasidae</taxon>
        <taxon>Ornithodorinae</taxon>
        <taxon>Ornithodoros</taxon>
    </lineage>
</organism>
<dbReference type="EMBL" id="GFJQ02005650">
    <property type="protein sequence ID" value="JAW01320.1"/>
    <property type="molecule type" value="Transcribed_RNA"/>
</dbReference>
<name>A0A1Z5L1Z3_ORNMO</name>
<evidence type="ECO:0000259" key="2">
    <source>
        <dbReference type="Pfam" id="PF05649"/>
    </source>
</evidence>
<sequence length="320" mass="37087">MLKGRLGVAVSFRDTLGRRFSDTTDDIYKHLLWLGEKSSVELHTVASKIRETNEAILKAGRTALNELNSRQPNDIVVYLLERFEKVITMKSTGRWNNNLRAFTDDILPGRHYLVIKGKAVVTFLNTVFQNVDPHDLGLWLGYEASLYLKQLTQHGLTDDQHKNQFLPQWRRRCFKLTSEVMHFATYSSYFYKVLPPNDTDIGLSVVNAIGDAIMSRIEGSLWLDESSKLSALRKMTLMVRNVGYPKEAKDMKMLDEYYEIYPDMTSPFLKSFLDASHAHAQRNIERLREPTLVDLNRDMSAFLRRSSWRRLWRHGALGRP</sequence>
<comment type="similarity">
    <text evidence="1">Belongs to the peptidase M13 family.</text>
</comment>
<proteinExistence type="inferred from homology"/>
<feature type="domain" description="Peptidase M13 N-terminal" evidence="2">
    <location>
        <begin position="94"/>
        <end position="245"/>
    </location>
</feature>
<dbReference type="AlphaFoldDB" id="A0A1Z5L1Z3"/>
<accession>A0A1Z5L1Z3</accession>
<dbReference type="SUPFAM" id="SSF55486">
    <property type="entry name" value="Metalloproteases ('zincins'), catalytic domain"/>
    <property type="match status" value="1"/>
</dbReference>
<dbReference type="PROSITE" id="PS51885">
    <property type="entry name" value="NEPRILYSIN"/>
    <property type="match status" value="1"/>
</dbReference>
<reference evidence="3" key="1">
    <citation type="journal article" date="2017" name="Ticks Tick Borne Dis.">
        <title>Functional annotation and analysis of the Ornithodoros moubata midgut genes differentially expressed after blood feeding.</title>
        <authorList>
            <person name="Oleaga A."/>
            <person name="Obolo-Mvoulouga P."/>
            <person name="Manzano-Roman R."/>
            <person name="Perez-Sanchez R."/>
        </authorList>
    </citation>
    <scope>NUCLEOTIDE SEQUENCE</scope>
    <source>
        <strain evidence="3">Female</strain>
        <tissue evidence="3">Gut</tissue>
    </source>
</reference>
<dbReference type="GO" id="GO:0004222">
    <property type="term" value="F:metalloendopeptidase activity"/>
    <property type="evidence" value="ECO:0007669"/>
    <property type="project" value="InterPro"/>
</dbReference>
<dbReference type="Gene3D" id="3.40.390.10">
    <property type="entry name" value="Collagenase (Catalytic Domain)"/>
    <property type="match status" value="1"/>
</dbReference>
<protein>
    <recommendedName>
        <fullName evidence="2">Peptidase M13 N-terminal domain-containing protein</fullName>
    </recommendedName>
</protein>
<dbReference type="InterPro" id="IPR024079">
    <property type="entry name" value="MetalloPept_cat_dom_sf"/>
</dbReference>
<evidence type="ECO:0000256" key="1">
    <source>
        <dbReference type="ARBA" id="ARBA00007357"/>
    </source>
</evidence>
<dbReference type="GO" id="GO:0006508">
    <property type="term" value="P:proteolysis"/>
    <property type="evidence" value="ECO:0007669"/>
    <property type="project" value="InterPro"/>
</dbReference>